<accession>A0A5C2SD37</accession>
<dbReference type="InterPro" id="IPR009057">
    <property type="entry name" value="Homeodomain-like_sf"/>
</dbReference>
<dbReference type="Pfam" id="PF02796">
    <property type="entry name" value="HTH_7"/>
    <property type="match status" value="1"/>
</dbReference>
<organism evidence="3 4">
    <name type="scientific">Lentinus tigrinus ALCF2SS1-6</name>
    <dbReference type="NCBI Taxonomy" id="1328759"/>
    <lineage>
        <taxon>Eukaryota</taxon>
        <taxon>Fungi</taxon>
        <taxon>Dikarya</taxon>
        <taxon>Basidiomycota</taxon>
        <taxon>Agaricomycotina</taxon>
        <taxon>Agaricomycetes</taxon>
        <taxon>Polyporales</taxon>
        <taxon>Polyporaceae</taxon>
        <taxon>Lentinus</taxon>
    </lineage>
</organism>
<evidence type="ECO:0000313" key="3">
    <source>
        <dbReference type="EMBL" id="RPD59266.1"/>
    </source>
</evidence>
<evidence type="ECO:0000313" key="4">
    <source>
        <dbReference type="Proteomes" id="UP000313359"/>
    </source>
</evidence>
<name>A0A5C2SD37_9APHY</name>
<dbReference type="GO" id="GO:0000150">
    <property type="term" value="F:DNA strand exchange activity"/>
    <property type="evidence" value="ECO:0007669"/>
    <property type="project" value="InterPro"/>
</dbReference>
<proteinExistence type="predicted"/>
<dbReference type="Proteomes" id="UP000313359">
    <property type="component" value="Unassembled WGS sequence"/>
</dbReference>
<dbReference type="InterPro" id="IPR006120">
    <property type="entry name" value="Resolvase_HTH_dom"/>
</dbReference>
<dbReference type="GO" id="GO:0003677">
    <property type="term" value="F:DNA binding"/>
    <property type="evidence" value="ECO:0007669"/>
    <property type="project" value="InterPro"/>
</dbReference>
<sequence>MPPPLSQAKIENVLSLLDSGQSANQIALKLDISVSCVSRLRSKYRPDLPKAAGGRPALLSPTTMRYAQRLITSGKADTAVDVSNELQADLHKSVSPQTVRRALKKMGMEAVRLKKSSPVPTTRASKRPRRAKS</sequence>
<evidence type="ECO:0000256" key="1">
    <source>
        <dbReference type="SAM" id="MobiDB-lite"/>
    </source>
</evidence>
<dbReference type="AlphaFoldDB" id="A0A5C2SD37"/>
<gene>
    <name evidence="3" type="ORF">L227DRAFT_654261</name>
</gene>
<reference evidence="3" key="1">
    <citation type="journal article" date="2018" name="Genome Biol. Evol.">
        <title>Genomics and development of Lentinus tigrinus, a white-rot wood-decaying mushroom with dimorphic fruiting bodies.</title>
        <authorList>
            <person name="Wu B."/>
            <person name="Xu Z."/>
            <person name="Knudson A."/>
            <person name="Carlson A."/>
            <person name="Chen N."/>
            <person name="Kovaka S."/>
            <person name="LaButti K."/>
            <person name="Lipzen A."/>
            <person name="Pennachio C."/>
            <person name="Riley R."/>
            <person name="Schakwitz W."/>
            <person name="Umezawa K."/>
            <person name="Ohm R.A."/>
            <person name="Grigoriev I.V."/>
            <person name="Nagy L.G."/>
            <person name="Gibbons J."/>
            <person name="Hibbett D."/>
        </authorList>
    </citation>
    <scope>NUCLEOTIDE SEQUENCE [LARGE SCALE GENOMIC DNA]</scope>
    <source>
        <strain evidence="3">ALCF2SS1-6</strain>
    </source>
</reference>
<feature type="region of interest" description="Disordered" evidence="1">
    <location>
        <begin position="111"/>
        <end position="133"/>
    </location>
</feature>
<dbReference type="SUPFAM" id="SSF46689">
    <property type="entry name" value="Homeodomain-like"/>
    <property type="match status" value="1"/>
</dbReference>
<dbReference type="EMBL" id="ML122271">
    <property type="protein sequence ID" value="RPD59266.1"/>
    <property type="molecule type" value="Genomic_DNA"/>
</dbReference>
<feature type="compositionally biased region" description="Basic residues" evidence="1">
    <location>
        <begin position="124"/>
        <end position="133"/>
    </location>
</feature>
<dbReference type="OrthoDB" id="2680205at2759"/>
<dbReference type="STRING" id="1328759.A0A5C2SD37"/>
<protein>
    <recommendedName>
        <fullName evidence="2">Resolvase HTH domain-containing protein</fullName>
    </recommendedName>
</protein>
<dbReference type="Gene3D" id="1.10.10.60">
    <property type="entry name" value="Homeodomain-like"/>
    <property type="match status" value="1"/>
</dbReference>
<feature type="domain" description="Resolvase HTH" evidence="2">
    <location>
        <begin position="2"/>
        <end position="37"/>
    </location>
</feature>
<keyword evidence="4" id="KW-1185">Reference proteome</keyword>
<evidence type="ECO:0000259" key="2">
    <source>
        <dbReference type="Pfam" id="PF02796"/>
    </source>
</evidence>